<dbReference type="AlphaFoldDB" id="A0A653BAS5"/>
<accession>A0A653BAS5</accession>
<reference evidence="1" key="1">
    <citation type="submission" date="2018-11" db="EMBL/GenBank/DDBJ databases">
        <authorList>
            <consortium name="Genoscope - CEA"/>
            <person name="William W."/>
        </authorList>
    </citation>
    <scope>NUCLEOTIDE SEQUENCE [LARGE SCALE GENOMIC DNA]</scope>
    <source>
        <strain evidence="1">T9AD</strain>
    </source>
</reference>
<evidence type="ECO:0000313" key="1">
    <source>
        <dbReference type="EMBL" id="VDN65291.1"/>
    </source>
</evidence>
<proteinExistence type="predicted"/>
<gene>
    <name evidence="1" type="ORF">POT9AD_4316</name>
</gene>
<name>A0A653BAS5_ECTOL</name>
<organism evidence="1">
    <name type="scientific">Ectopseudomonas oleovorans</name>
    <name type="common">Pseudomonas oleovorans</name>
    <dbReference type="NCBI Taxonomy" id="301"/>
    <lineage>
        <taxon>Bacteria</taxon>
        <taxon>Pseudomonadati</taxon>
        <taxon>Pseudomonadota</taxon>
        <taxon>Gammaproteobacteria</taxon>
        <taxon>Pseudomonadales</taxon>
        <taxon>Pseudomonadaceae</taxon>
        <taxon>Ectopseudomonas</taxon>
    </lineage>
</organism>
<sequence length="59" mass="6676">MLCVAIPREFLYSLGLQPTGMLALLDHSAPAGSFWPTAARSEPDIRPVRLTTSRKRWHR</sequence>
<dbReference type="EMBL" id="LR130779">
    <property type="protein sequence ID" value="VDN65291.1"/>
    <property type="molecule type" value="Genomic_DNA"/>
</dbReference>
<protein>
    <submittedName>
        <fullName evidence="1">Uncharacterized protein</fullName>
    </submittedName>
</protein>